<accession>A0A382CN72</accession>
<name>A0A382CN72_9ZZZZ</name>
<evidence type="ECO:0000313" key="1">
    <source>
        <dbReference type="EMBL" id="SVB27091.1"/>
    </source>
</evidence>
<dbReference type="EMBL" id="UINC01035146">
    <property type="protein sequence ID" value="SVB27091.1"/>
    <property type="molecule type" value="Genomic_DNA"/>
</dbReference>
<sequence length="62" mass="7348">MQVDCRAFLQINKYLTGRDKYSMRKVRIKVAGYLNQRLYSDFYKAINVLIAPKMLTIFPTLE</sequence>
<reference evidence="1" key="1">
    <citation type="submission" date="2018-05" db="EMBL/GenBank/DDBJ databases">
        <authorList>
            <person name="Lanie J.A."/>
            <person name="Ng W.-L."/>
            <person name="Kazmierczak K.M."/>
            <person name="Andrzejewski T.M."/>
            <person name="Davidsen T.M."/>
            <person name="Wayne K.J."/>
            <person name="Tettelin H."/>
            <person name="Glass J.I."/>
            <person name="Rusch D."/>
            <person name="Podicherti R."/>
            <person name="Tsui H.-C.T."/>
            <person name="Winkler M.E."/>
        </authorList>
    </citation>
    <scope>NUCLEOTIDE SEQUENCE</scope>
</reference>
<proteinExistence type="predicted"/>
<gene>
    <name evidence="1" type="ORF">METZ01_LOCUS179945</name>
</gene>
<organism evidence="1">
    <name type="scientific">marine metagenome</name>
    <dbReference type="NCBI Taxonomy" id="408172"/>
    <lineage>
        <taxon>unclassified sequences</taxon>
        <taxon>metagenomes</taxon>
        <taxon>ecological metagenomes</taxon>
    </lineage>
</organism>
<protein>
    <submittedName>
        <fullName evidence="1">Uncharacterized protein</fullName>
    </submittedName>
</protein>
<dbReference type="AlphaFoldDB" id="A0A382CN72"/>